<dbReference type="InterPro" id="IPR051046">
    <property type="entry name" value="MurCDEF_CellWall_CoF430Synth"/>
</dbReference>
<evidence type="ECO:0000259" key="5">
    <source>
        <dbReference type="Pfam" id="PF08245"/>
    </source>
</evidence>
<dbReference type="InterPro" id="IPR036615">
    <property type="entry name" value="Mur_ligase_C_dom_sf"/>
</dbReference>
<keyword evidence="2" id="KW-0547">Nucleotide-binding</keyword>
<evidence type="ECO:0000256" key="2">
    <source>
        <dbReference type="ARBA" id="ARBA00022741"/>
    </source>
</evidence>
<feature type="domain" description="Mur ligase central" evidence="5">
    <location>
        <begin position="27"/>
        <end position="232"/>
    </location>
</feature>
<dbReference type="Pfam" id="PF08245">
    <property type="entry name" value="Mur_ligase_M"/>
    <property type="match status" value="1"/>
</dbReference>
<dbReference type="GO" id="GO:0005524">
    <property type="term" value="F:ATP binding"/>
    <property type="evidence" value="ECO:0007669"/>
    <property type="project" value="UniProtKB-KW"/>
</dbReference>
<dbReference type="SUPFAM" id="SSF53244">
    <property type="entry name" value="MurD-like peptide ligases, peptide-binding domain"/>
    <property type="match status" value="1"/>
</dbReference>
<keyword evidence="1" id="KW-0436">Ligase</keyword>
<feature type="domain" description="Mur ligase C-terminal" evidence="4">
    <location>
        <begin position="262"/>
        <end position="369"/>
    </location>
</feature>
<gene>
    <name evidence="6" type="ORF">COT77_02445</name>
</gene>
<evidence type="ECO:0000313" key="6">
    <source>
        <dbReference type="EMBL" id="PIT97263.1"/>
    </source>
</evidence>
<dbReference type="PANTHER" id="PTHR43024:SF1">
    <property type="entry name" value="UDP-N-ACETYLMURAMOYL-TRIPEPTIDE--D-ALANYL-D-ALANINE LIGASE"/>
    <property type="match status" value="1"/>
</dbReference>
<proteinExistence type="predicted"/>
<evidence type="ECO:0008006" key="8">
    <source>
        <dbReference type="Google" id="ProtNLM"/>
    </source>
</evidence>
<sequence>MIIIAEKFLGFVAKSLITRFNPVIIGVTGSSGKTTTKYMIGEMLSQVISGVRSTRENLNTEIGLPLAVLGFEKSPKGLLAWLWAMVVGFFRFFFTYSYPKILVLEYAADKPGDIEYLVEIVPPDIAVVTNIGVAHLGAFKSRENIAREKWILARTAKQAVFTTDKVINDTKNLLPAKGEVIVVGKNGPVLEKIVKEIKITKVQLSYNKKKIDVSLKFHGLHNIENFLLSFGVCSYLTGDTQKVAKAAENIEPLPGRGKRFIARNKAVIIDESYNANPLSMKAAIDNLSEVHSKRRLAILGEMKELGDITANSHKEIAKYARVHTDFIVGVGNDFSNLDFDLWFSDVDKLIKEIDNIVEPEDVVLVKGSRSNNLDKLVDRLE</sequence>
<dbReference type="InterPro" id="IPR013221">
    <property type="entry name" value="Mur_ligase_cen"/>
</dbReference>
<dbReference type="Proteomes" id="UP000228596">
    <property type="component" value="Unassembled WGS sequence"/>
</dbReference>
<evidence type="ECO:0000259" key="4">
    <source>
        <dbReference type="Pfam" id="PF02875"/>
    </source>
</evidence>
<accession>A0A2M6WWT9</accession>
<dbReference type="Gene3D" id="3.40.1190.10">
    <property type="entry name" value="Mur-like, catalytic domain"/>
    <property type="match status" value="1"/>
</dbReference>
<dbReference type="Pfam" id="PF02875">
    <property type="entry name" value="Mur_ligase_C"/>
    <property type="match status" value="1"/>
</dbReference>
<comment type="caution">
    <text evidence="6">The sequence shown here is derived from an EMBL/GenBank/DDBJ whole genome shotgun (WGS) entry which is preliminary data.</text>
</comment>
<dbReference type="InterPro" id="IPR004101">
    <property type="entry name" value="Mur_ligase_C"/>
</dbReference>
<dbReference type="Gene3D" id="3.90.190.20">
    <property type="entry name" value="Mur ligase, C-terminal domain"/>
    <property type="match status" value="1"/>
</dbReference>
<keyword evidence="3" id="KW-0067">ATP-binding</keyword>
<evidence type="ECO:0000313" key="7">
    <source>
        <dbReference type="Proteomes" id="UP000228596"/>
    </source>
</evidence>
<dbReference type="GO" id="GO:0016881">
    <property type="term" value="F:acid-amino acid ligase activity"/>
    <property type="evidence" value="ECO:0007669"/>
    <property type="project" value="InterPro"/>
</dbReference>
<protein>
    <recommendedName>
        <fullName evidence="8">UDP-N-acetylmuramoyl-tripeptide--D-alanyl-D-alanine ligase</fullName>
    </recommendedName>
</protein>
<dbReference type="PANTHER" id="PTHR43024">
    <property type="entry name" value="UDP-N-ACETYLMURAMOYL-TRIPEPTIDE--D-ALANYL-D-ALANINE LIGASE"/>
    <property type="match status" value="1"/>
</dbReference>
<dbReference type="AlphaFoldDB" id="A0A2M6WWT9"/>
<evidence type="ECO:0000256" key="1">
    <source>
        <dbReference type="ARBA" id="ARBA00022598"/>
    </source>
</evidence>
<dbReference type="InterPro" id="IPR036565">
    <property type="entry name" value="Mur-like_cat_sf"/>
</dbReference>
<name>A0A2M6WWT9_9BACT</name>
<dbReference type="EMBL" id="PEZV01000026">
    <property type="protein sequence ID" value="PIT97263.1"/>
    <property type="molecule type" value="Genomic_DNA"/>
</dbReference>
<organism evidence="6 7">
    <name type="scientific">Candidatus Berkelbacteria bacterium CG10_big_fil_rev_8_21_14_0_10_41_12</name>
    <dbReference type="NCBI Taxonomy" id="1974513"/>
    <lineage>
        <taxon>Bacteria</taxon>
        <taxon>Candidatus Berkelbacteria</taxon>
    </lineage>
</organism>
<evidence type="ECO:0000256" key="3">
    <source>
        <dbReference type="ARBA" id="ARBA00022840"/>
    </source>
</evidence>
<dbReference type="SUPFAM" id="SSF53623">
    <property type="entry name" value="MurD-like peptide ligases, catalytic domain"/>
    <property type="match status" value="1"/>
</dbReference>
<reference evidence="7" key="1">
    <citation type="submission" date="2017-09" db="EMBL/GenBank/DDBJ databases">
        <title>Depth-based differentiation of microbial function through sediment-hosted aquifers and enrichment of novel symbionts in the deep terrestrial subsurface.</title>
        <authorList>
            <person name="Probst A.J."/>
            <person name="Ladd B."/>
            <person name="Jarett J.K."/>
            <person name="Geller-Mcgrath D.E."/>
            <person name="Sieber C.M.K."/>
            <person name="Emerson J.B."/>
            <person name="Anantharaman K."/>
            <person name="Thomas B.C."/>
            <person name="Malmstrom R."/>
            <person name="Stieglmeier M."/>
            <person name="Klingl A."/>
            <person name="Woyke T."/>
            <person name="Ryan C.M."/>
            <person name="Banfield J.F."/>
        </authorList>
    </citation>
    <scope>NUCLEOTIDE SEQUENCE [LARGE SCALE GENOMIC DNA]</scope>
</reference>